<dbReference type="InterPro" id="IPR003097">
    <property type="entry name" value="CysJ-like_FAD-binding"/>
</dbReference>
<dbReference type="Pfam" id="PF00667">
    <property type="entry name" value="FAD_binding_1"/>
    <property type="match status" value="1"/>
</dbReference>
<evidence type="ECO:0000256" key="3">
    <source>
        <dbReference type="ARBA" id="ARBA00022490"/>
    </source>
</evidence>
<evidence type="ECO:0000313" key="12">
    <source>
        <dbReference type="EMBL" id="CAK8673695.1"/>
    </source>
</evidence>
<dbReference type="InterPro" id="IPR001094">
    <property type="entry name" value="Flavdoxin-like"/>
</dbReference>
<keyword evidence="7 9" id="KW-0521">NADP</keyword>
<evidence type="ECO:0000256" key="7">
    <source>
        <dbReference type="ARBA" id="ARBA00022857"/>
    </source>
</evidence>
<evidence type="ECO:0000256" key="2">
    <source>
        <dbReference type="ARBA" id="ARBA00001974"/>
    </source>
</evidence>
<feature type="domain" description="FAD-binding FR-type" evidence="11">
    <location>
        <begin position="210"/>
        <end position="448"/>
    </location>
</feature>
<dbReference type="Gene3D" id="1.20.990.10">
    <property type="entry name" value="NADPH-cytochrome p450 Reductase, Chain A, domain 3"/>
    <property type="match status" value="1"/>
</dbReference>
<feature type="binding site" evidence="9">
    <location>
        <position position="355"/>
    </location>
    <ligand>
        <name>FAD</name>
        <dbReference type="ChEBI" id="CHEBI:57692"/>
    </ligand>
</feature>
<gene>
    <name evidence="12" type="ORF">CVLEPA_LOCUS3459</name>
</gene>
<keyword evidence="13" id="KW-1185">Reference proteome</keyword>
<comment type="function">
    <text evidence="9">NADPH-dependent reductase which is a central component of the cytosolic iron-sulfur (Fe-S) protein assembly (CIA) machinery. Transfers electrons from NADPH via its FAD and FMN prosthetic groups to the [2Fe-2S] cluster of the anamorsin/DRE2 homolog, another key component of the CIA machinery. In turn, this reduced cluster provides electrons for assembly of cytosolic iron-sulfur cluster proteins.</text>
</comment>
<keyword evidence="3 9" id="KW-0963">Cytoplasm</keyword>
<dbReference type="Proteomes" id="UP001642483">
    <property type="component" value="Unassembled WGS sequence"/>
</dbReference>
<keyword evidence="4 9" id="KW-0285">Flavoprotein</keyword>
<feature type="binding site" evidence="9">
    <location>
        <position position="460"/>
    </location>
    <ligand>
        <name>NADP(+)</name>
        <dbReference type="ChEBI" id="CHEBI:58349"/>
    </ligand>
</feature>
<dbReference type="PANTHER" id="PTHR19384:SF10">
    <property type="entry name" value="NADPH-DEPENDENT DIFLAVIN OXIDOREDUCTASE 1"/>
    <property type="match status" value="1"/>
</dbReference>
<comment type="caution">
    <text evidence="12">The sequence shown here is derived from an EMBL/GenBank/DDBJ whole genome shotgun (WGS) entry which is preliminary data.</text>
</comment>
<dbReference type="InterPro" id="IPR039261">
    <property type="entry name" value="FNR_nucleotide-bd"/>
</dbReference>
<sequence>MTKDHRHPILVLYGSQTGTAEEVCERVVMQSRGSNFSCSCMALDDYNIEDLVNAEVAVFVCSTTGQGEPPDNMKKFWRFIMRKNLPPTCLADLKFGVLGLGDSSYAKYNFVAKKLCRRLENLGADPLLKLGLADDQHDWGPDAVVDPWVTEMWQKLINLHPVDEQYTSPLGSSLPPPGFNVKMENGNSSLVIRDQLFVNGNGMKQTYNRKHPFLAPVKSNTRVTSVDHFQETRLISFDVSAVSEELAYEPGDVVMIQPSNVKADVEEFLSALPFAADTPMVFEATTDCDFSIAIPKPVTLRELAKNYLDFMSVPRRSFFQLLAHVSSDELEKEKLTEFGSPEGTEERYDYANRPRRTILEVLQDFHKTTREISLERIFDIFPIIRPRAFSIASSPSKHKGELHVLVAVVKYKTRLSHPRKGLCSNWLSTLKPLTQVPIWIKRGGIRFSRNAPCIMVGPGTGIAPFRSAAHERSSSYSQAATVVFFGCRGKAADYYFEEEWKTLPVKFFAAFSRDQEEKVYVQHNIKENAVELWNLIKHKNACVFVAGNSKNMPDDVKSAFLDIFQAQGNMTSEEAQYFYEELQRNKRYQQETWS</sequence>
<comment type="similarity">
    <text evidence="9">Belongs to the NADPH-dependent diflavin oxidoreductase NDOR1 family.</text>
</comment>
<feature type="binding site" evidence="9">
    <location>
        <begin position="15"/>
        <end position="20"/>
    </location>
    <ligand>
        <name>FMN</name>
        <dbReference type="ChEBI" id="CHEBI:58210"/>
    </ligand>
</feature>
<dbReference type="SUPFAM" id="SSF52343">
    <property type="entry name" value="Ferredoxin reductase-like, C-terminal NADP-linked domain"/>
    <property type="match status" value="1"/>
</dbReference>
<feature type="domain" description="Flavodoxin-like" evidence="10">
    <location>
        <begin position="9"/>
        <end position="153"/>
    </location>
</feature>
<dbReference type="InterPro" id="IPR017938">
    <property type="entry name" value="Riboflavin_synthase-like_b-brl"/>
</dbReference>
<evidence type="ECO:0000256" key="4">
    <source>
        <dbReference type="ARBA" id="ARBA00022630"/>
    </source>
</evidence>
<evidence type="ECO:0000256" key="6">
    <source>
        <dbReference type="ARBA" id="ARBA00022827"/>
    </source>
</evidence>
<accession>A0ABP0F5J3</accession>
<dbReference type="EMBL" id="CAWYQH010000002">
    <property type="protein sequence ID" value="CAK8673695.1"/>
    <property type="molecule type" value="Genomic_DNA"/>
</dbReference>
<dbReference type="PANTHER" id="PTHR19384">
    <property type="entry name" value="NITRIC OXIDE SYNTHASE-RELATED"/>
    <property type="match status" value="1"/>
</dbReference>
<evidence type="ECO:0000313" key="13">
    <source>
        <dbReference type="Proteomes" id="UP001642483"/>
    </source>
</evidence>
<dbReference type="PRINTS" id="PR00371">
    <property type="entry name" value="FPNCR"/>
</dbReference>
<dbReference type="EC" id="1.18.1.-" evidence="9"/>
<feature type="binding site" evidence="9">
    <location>
        <begin position="518"/>
        <end position="522"/>
    </location>
    <ligand>
        <name>NADP(+)</name>
        <dbReference type="ChEBI" id="CHEBI:58349"/>
    </ligand>
</feature>
<dbReference type="SUPFAM" id="SSF52218">
    <property type="entry name" value="Flavoproteins"/>
    <property type="match status" value="1"/>
</dbReference>
<dbReference type="InterPro" id="IPR001433">
    <property type="entry name" value="OxRdtase_FAD/NAD-bd"/>
</dbReference>
<proteinExistence type="inferred from homology"/>
<feature type="binding site" evidence="9">
    <location>
        <begin position="100"/>
        <end position="109"/>
    </location>
    <ligand>
        <name>FMN</name>
        <dbReference type="ChEBI" id="CHEBI:58210"/>
    </ligand>
</feature>
<organism evidence="12 13">
    <name type="scientific">Clavelina lepadiformis</name>
    <name type="common">Light-bulb sea squirt</name>
    <name type="synonym">Ascidia lepadiformis</name>
    <dbReference type="NCBI Taxonomy" id="159417"/>
    <lineage>
        <taxon>Eukaryota</taxon>
        <taxon>Metazoa</taxon>
        <taxon>Chordata</taxon>
        <taxon>Tunicata</taxon>
        <taxon>Ascidiacea</taxon>
        <taxon>Aplousobranchia</taxon>
        <taxon>Clavelinidae</taxon>
        <taxon>Clavelina</taxon>
    </lineage>
</organism>
<dbReference type="Gene3D" id="3.40.50.360">
    <property type="match status" value="1"/>
</dbReference>
<evidence type="ECO:0000256" key="9">
    <source>
        <dbReference type="HAMAP-Rule" id="MF_03178"/>
    </source>
</evidence>
<feature type="binding site" evidence="9">
    <location>
        <position position="593"/>
    </location>
    <ligand>
        <name>FAD</name>
        <dbReference type="ChEBI" id="CHEBI:57692"/>
    </ligand>
</feature>
<feature type="binding site" evidence="9">
    <location>
        <begin position="512"/>
        <end position="513"/>
    </location>
    <ligand>
        <name>NADP(+)</name>
        <dbReference type="ChEBI" id="CHEBI:58349"/>
    </ligand>
</feature>
<evidence type="ECO:0000259" key="10">
    <source>
        <dbReference type="PROSITE" id="PS50902"/>
    </source>
</evidence>
<evidence type="ECO:0000256" key="8">
    <source>
        <dbReference type="ARBA" id="ARBA00023002"/>
    </source>
</evidence>
<dbReference type="InterPro" id="IPR017927">
    <property type="entry name" value="FAD-bd_FR_type"/>
</dbReference>
<evidence type="ECO:0000256" key="1">
    <source>
        <dbReference type="ARBA" id="ARBA00001917"/>
    </source>
</evidence>
<reference evidence="12 13" key="1">
    <citation type="submission" date="2024-02" db="EMBL/GenBank/DDBJ databases">
        <authorList>
            <person name="Daric V."/>
            <person name="Darras S."/>
        </authorList>
    </citation>
    <scope>NUCLEOTIDE SEQUENCE [LARGE SCALE GENOMIC DNA]</scope>
</reference>
<dbReference type="Gene3D" id="3.40.50.80">
    <property type="entry name" value="Nucleotide-binding domain of ferredoxin-NADP reductase (FNR) module"/>
    <property type="match status" value="1"/>
</dbReference>
<name>A0ABP0F5J3_CLALP</name>
<dbReference type="InterPro" id="IPR008254">
    <property type="entry name" value="Flavodoxin/NO_synth"/>
</dbReference>
<comment type="similarity">
    <text evidence="9">In the N-terminal section; belongs to the flavodoxin family.</text>
</comment>
<dbReference type="InterPro" id="IPR028879">
    <property type="entry name" value="NDOR1"/>
</dbReference>
<evidence type="ECO:0000259" key="11">
    <source>
        <dbReference type="PROSITE" id="PS51384"/>
    </source>
</evidence>
<dbReference type="Pfam" id="PF00258">
    <property type="entry name" value="Flavodoxin_1"/>
    <property type="match status" value="1"/>
</dbReference>
<feature type="binding site" evidence="9">
    <location>
        <begin position="421"/>
        <end position="424"/>
    </location>
    <ligand>
        <name>FAD</name>
        <dbReference type="ChEBI" id="CHEBI:57692"/>
    </ligand>
</feature>
<dbReference type="SUPFAM" id="SSF63380">
    <property type="entry name" value="Riboflavin synthase domain-like"/>
    <property type="match status" value="1"/>
</dbReference>
<dbReference type="PROSITE" id="PS51384">
    <property type="entry name" value="FAD_FR"/>
    <property type="match status" value="1"/>
</dbReference>
<dbReference type="PROSITE" id="PS50902">
    <property type="entry name" value="FLAVODOXIN_LIKE"/>
    <property type="match status" value="1"/>
</dbReference>
<feature type="binding site" evidence="9">
    <location>
        <begin position="62"/>
        <end position="65"/>
    </location>
    <ligand>
        <name>FMN</name>
        <dbReference type="ChEBI" id="CHEBI:58210"/>
    </ligand>
</feature>
<feature type="binding site" evidence="9">
    <location>
        <begin position="387"/>
        <end position="390"/>
    </location>
    <ligand>
        <name>FAD</name>
        <dbReference type="ChEBI" id="CHEBI:57692"/>
    </ligand>
</feature>
<dbReference type="PRINTS" id="PR00369">
    <property type="entry name" value="FLAVODOXIN"/>
</dbReference>
<comment type="cofactor">
    <cofactor evidence="1 9">
        <name>FMN</name>
        <dbReference type="ChEBI" id="CHEBI:58210"/>
    </cofactor>
</comment>
<evidence type="ECO:0000256" key="5">
    <source>
        <dbReference type="ARBA" id="ARBA00022643"/>
    </source>
</evidence>
<dbReference type="InterPro" id="IPR001709">
    <property type="entry name" value="Flavoprot_Pyr_Nucl_cyt_Rdtase"/>
</dbReference>
<feature type="binding site" evidence="9">
    <location>
        <position position="555"/>
    </location>
    <ligand>
        <name>NADP(+)</name>
        <dbReference type="ChEBI" id="CHEBI:58349"/>
    </ligand>
</feature>
<keyword evidence="8 9" id="KW-0560">Oxidoreductase</keyword>
<comment type="cofactor">
    <cofactor evidence="2 9">
        <name>FAD</name>
        <dbReference type="ChEBI" id="CHEBI:57692"/>
    </cofactor>
</comment>
<protein>
    <recommendedName>
        <fullName evidence="9">NADPH-dependent diflavin oxidoreductase 1</fullName>
        <ecNumber evidence="9">1.18.1.-</ecNumber>
    </recommendedName>
    <alternativeName>
        <fullName evidence="9">NADPH-dependent FMN and FAD-containing oxidoreductase</fullName>
    </alternativeName>
</protein>
<comment type="catalytic activity">
    <reaction evidence="9">
        <text>2 oxidized [2Fe-2S]-[protein] + NADPH = 2 reduced [2Fe-2S]-[protein] + NADP(+) + H(+)</text>
        <dbReference type="Rhea" id="RHEA:67716"/>
        <dbReference type="Rhea" id="RHEA-COMP:17327"/>
        <dbReference type="Rhea" id="RHEA-COMP:17328"/>
        <dbReference type="ChEBI" id="CHEBI:15378"/>
        <dbReference type="ChEBI" id="CHEBI:33737"/>
        <dbReference type="ChEBI" id="CHEBI:33738"/>
        <dbReference type="ChEBI" id="CHEBI:57783"/>
        <dbReference type="ChEBI" id="CHEBI:58349"/>
    </reaction>
</comment>
<keyword evidence="6 9" id="KW-0274">FAD</keyword>
<comment type="subcellular location">
    <subcellularLocation>
        <location evidence="9">Cytoplasm</location>
    </subcellularLocation>
</comment>
<dbReference type="InterPro" id="IPR029039">
    <property type="entry name" value="Flavoprotein-like_sf"/>
</dbReference>
<comment type="similarity">
    <text evidence="9">In the C-terminal section; belongs to the flavoprotein pyridine nucleotide cytochrome reductase family.</text>
</comment>
<dbReference type="Pfam" id="PF00175">
    <property type="entry name" value="NAD_binding_1"/>
    <property type="match status" value="1"/>
</dbReference>
<dbReference type="HAMAP" id="MF_03178">
    <property type="entry name" value="NDOR1"/>
    <property type="match status" value="1"/>
</dbReference>
<dbReference type="InterPro" id="IPR023173">
    <property type="entry name" value="NADPH_Cyt_P450_Rdtase_alpha"/>
</dbReference>
<dbReference type="Gene3D" id="2.40.30.10">
    <property type="entry name" value="Translation factors"/>
    <property type="match status" value="1"/>
</dbReference>
<keyword evidence="5 9" id="KW-0288">FMN</keyword>
<feature type="binding site" evidence="9">
    <location>
        <position position="135"/>
    </location>
    <ligand>
        <name>FMN</name>
        <dbReference type="ChEBI" id="CHEBI:58210"/>
    </ligand>
</feature>